<sequence>MFVVAEFRRGPPTAVPLSTLCLHAQHRDPSLPLLRAEFRWMLVMVPPAYQLLRRLEQHTMRILVGAQREHRLQIAGDEPSILVGLDCLQHGRVDGLLVGLALLRRHVLELLLGEDVALSARLTLRNHPSEVAVVDVLRHLEALQIQAGLGGDDVVLRNATQRAGVQLERSRHQQQSRLQDLQQHHPLALMATGKQDQHLAWLQRLAGVSLVVAEQRLGRALLHVALRRQVALVLPQHHRALTAVLGTADLLHNRNGDLRLLRLLHRFHIFQLELLTALGEFTGRITAHSVGQQAVAEFPAFFALFALVVRLSRGDGLRFLRGHPETRVNK</sequence>
<proteinExistence type="predicted"/>
<name>A0AAG5CY32_ANOAO</name>
<organism evidence="1 2">
    <name type="scientific">Anopheles atroparvus</name>
    <name type="common">European mosquito</name>
    <dbReference type="NCBI Taxonomy" id="41427"/>
    <lineage>
        <taxon>Eukaryota</taxon>
        <taxon>Metazoa</taxon>
        <taxon>Ecdysozoa</taxon>
        <taxon>Arthropoda</taxon>
        <taxon>Hexapoda</taxon>
        <taxon>Insecta</taxon>
        <taxon>Pterygota</taxon>
        <taxon>Neoptera</taxon>
        <taxon>Endopterygota</taxon>
        <taxon>Diptera</taxon>
        <taxon>Nematocera</taxon>
        <taxon>Culicoidea</taxon>
        <taxon>Culicidae</taxon>
        <taxon>Anophelinae</taxon>
        <taxon>Anopheles</taxon>
    </lineage>
</organism>
<protein>
    <submittedName>
        <fullName evidence="1">Uncharacterized protein</fullName>
    </submittedName>
</protein>
<evidence type="ECO:0000313" key="2">
    <source>
        <dbReference type="Proteomes" id="UP000075880"/>
    </source>
</evidence>
<dbReference type="Proteomes" id="UP000075880">
    <property type="component" value="Unassembled WGS sequence"/>
</dbReference>
<dbReference type="AlphaFoldDB" id="A0AAG5CY32"/>
<accession>A0AAG5CY32</accession>
<dbReference type="EnsemblMetazoa" id="ENSAATROPT003866">
    <property type="protein sequence ID" value="ENSAATROPP003710"/>
    <property type="gene ID" value="ENSAATROPG003058"/>
</dbReference>
<evidence type="ECO:0000313" key="1">
    <source>
        <dbReference type="EnsemblMetazoa" id="ENSAATROPP003710"/>
    </source>
</evidence>
<keyword evidence="2" id="KW-1185">Reference proteome</keyword>
<reference evidence="1" key="1">
    <citation type="submission" date="2024-04" db="UniProtKB">
        <authorList>
            <consortium name="EnsemblMetazoa"/>
        </authorList>
    </citation>
    <scope>IDENTIFICATION</scope>
    <source>
        <strain evidence="1">EBRO</strain>
    </source>
</reference>